<keyword evidence="1" id="KW-0732">Signal</keyword>
<dbReference type="EMBL" id="KN716759">
    <property type="protein sequence ID" value="KJH41795.1"/>
    <property type="molecule type" value="Genomic_DNA"/>
</dbReference>
<keyword evidence="3" id="KW-1185">Reference proteome</keyword>
<proteinExistence type="predicted"/>
<reference evidence="3" key="2">
    <citation type="journal article" date="2016" name="Sci. Rep.">
        <title>Dictyocaulus viviparus genome, variome and transcriptome elucidate lungworm biology and support future intervention.</title>
        <authorList>
            <person name="McNulty S.N."/>
            <person name="Strube C."/>
            <person name="Rosa B.A."/>
            <person name="Martin J.C."/>
            <person name="Tyagi R."/>
            <person name="Choi Y.J."/>
            <person name="Wang Q."/>
            <person name="Hallsworth Pepin K."/>
            <person name="Zhang X."/>
            <person name="Ozersky P."/>
            <person name="Wilson R.K."/>
            <person name="Sternberg P.W."/>
            <person name="Gasser R.B."/>
            <person name="Mitreva M."/>
        </authorList>
    </citation>
    <scope>NUCLEOTIDE SEQUENCE [LARGE SCALE GENOMIC DNA]</scope>
    <source>
        <strain evidence="3">HannoverDv2000</strain>
    </source>
</reference>
<feature type="signal peptide" evidence="1">
    <location>
        <begin position="1"/>
        <end position="20"/>
    </location>
</feature>
<feature type="chain" id="PRO_5002335472" description="Glycosyltransferase family 92 protein" evidence="1">
    <location>
        <begin position="21"/>
        <end position="271"/>
    </location>
</feature>
<evidence type="ECO:0000256" key="1">
    <source>
        <dbReference type="SAM" id="SignalP"/>
    </source>
</evidence>
<evidence type="ECO:0000313" key="3">
    <source>
        <dbReference type="Proteomes" id="UP000053766"/>
    </source>
</evidence>
<evidence type="ECO:0008006" key="4">
    <source>
        <dbReference type="Google" id="ProtNLM"/>
    </source>
</evidence>
<accession>A0A0D8XB12</accession>
<dbReference type="AlphaFoldDB" id="A0A0D8XB12"/>
<reference evidence="2 3" key="1">
    <citation type="submission" date="2013-11" db="EMBL/GenBank/DDBJ databases">
        <title>Draft genome of the bovine lungworm Dictyocaulus viviparus.</title>
        <authorList>
            <person name="Mitreva M."/>
        </authorList>
    </citation>
    <scope>NUCLEOTIDE SEQUENCE [LARGE SCALE GENOMIC DNA]</scope>
    <source>
        <strain evidence="2 3">HannoverDv2000</strain>
    </source>
</reference>
<name>A0A0D8XB12_DICVI</name>
<sequence length="271" mass="31842">MSTLSIRSIVLLSITHQLQTLFNPCMIDRDTCMPIEDFEVKCTCILTSKQPINATDDIFLHFMGHEFPFYLFMQVEMPNVLRRKLNLRIPASHHLQSTLDIPKKIYKNFEFYENMALFLANSIMSDKILRHLIMENYIQTSDLRENSDKWCVDGECAAYVHIEEPFNRSTGIYPHTADLLHVIKHGNLSIFAVSSVYAEFDISLARQLLCFDKCKRFYWDEGIICQQKCSQDMKYDQITTIGNLKREFADFVRASVVYNFREKYARYLSYN</sequence>
<dbReference type="STRING" id="29172.A0A0D8XB12"/>
<gene>
    <name evidence="2" type="ORF">DICVIV_12223</name>
</gene>
<organism evidence="2 3">
    <name type="scientific">Dictyocaulus viviparus</name>
    <name type="common">Bovine lungworm</name>
    <dbReference type="NCBI Taxonomy" id="29172"/>
    <lineage>
        <taxon>Eukaryota</taxon>
        <taxon>Metazoa</taxon>
        <taxon>Ecdysozoa</taxon>
        <taxon>Nematoda</taxon>
        <taxon>Chromadorea</taxon>
        <taxon>Rhabditida</taxon>
        <taxon>Rhabditina</taxon>
        <taxon>Rhabditomorpha</taxon>
        <taxon>Strongyloidea</taxon>
        <taxon>Metastrongylidae</taxon>
        <taxon>Dictyocaulus</taxon>
    </lineage>
</organism>
<dbReference type="OrthoDB" id="5849360at2759"/>
<evidence type="ECO:0000313" key="2">
    <source>
        <dbReference type="EMBL" id="KJH41795.1"/>
    </source>
</evidence>
<dbReference type="Proteomes" id="UP000053766">
    <property type="component" value="Unassembled WGS sequence"/>
</dbReference>
<protein>
    <recommendedName>
        <fullName evidence="4">Glycosyltransferase family 92 protein</fullName>
    </recommendedName>
</protein>